<feature type="transmembrane region" description="Helical" evidence="1">
    <location>
        <begin position="212"/>
        <end position="233"/>
    </location>
</feature>
<sequence length="296" mass="31133">MAIGQGLVFLAVALQSSGKVLYGTFLAGLSTPLFILLSICLTATVCLAVARFRLPREGRLQLVLVNLWTAISVVAFFFALDHLAPAMVASIEIGMSLLVAMALVSLQGRAWPKWIHLLACLGIVAGCALLGWAEIAASLSHPDPALVWAAVAASTATGIASALSATASRKLAAAGWRPASVLAHRFHLTIAVAILWLSVEAPAVALPDAYSLLLMAVIGMVGVLAPLLLFQIALRRINELTLMVCLAGQPILSFLISLASPAYGWNTVTLLGVLIITLFVALDILAKRRRAEASRA</sequence>
<dbReference type="RefSeq" id="WP_151115122.1">
    <property type="nucleotide sequence ID" value="NZ_CP042582.1"/>
</dbReference>
<organism evidence="2 3">
    <name type="scientific">Hypericibacter adhaerens</name>
    <dbReference type="NCBI Taxonomy" id="2602016"/>
    <lineage>
        <taxon>Bacteria</taxon>
        <taxon>Pseudomonadati</taxon>
        <taxon>Pseudomonadota</taxon>
        <taxon>Alphaproteobacteria</taxon>
        <taxon>Rhodospirillales</taxon>
        <taxon>Dongiaceae</taxon>
        <taxon>Hypericibacter</taxon>
    </lineage>
</organism>
<feature type="transmembrane region" description="Helical" evidence="1">
    <location>
        <begin position="265"/>
        <end position="286"/>
    </location>
</feature>
<reference evidence="2 3" key="1">
    <citation type="submission" date="2019-08" db="EMBL/GenBank/DDBJ databases">
        <title>Hyperibacter terrae gen. nov., sp. nov. and Hyperibacter viscosus sp. nov., two new members in the family Rhodospirillaceae isolated from the rhizosphere of Hypericum perforatum.</title>
        <authorList>
            <person name="Noviana Z."/>
        </authorList>
    </citation>
    <scope>NUCLEOTIDE SEQUENCE [LARGE SCALE GENOMIC DNA]</scope>
    <source>
        <strain evidence="2 3">R5959</strain>
    </source>
</reference>
<feature type="transmembrane region" description="Helical" evidence="1">
    <location>
        <begin position="240"/>
        <end position="259"/>
    </location>
</feature>
<feature type="transmembrane region" description="Helical" evidence="1">
    <location>
        <begin position="145"/>
        <end position="165"/>
    </location>
</feature>
<feature type="transmembrane region" description="Helical" evidence="1">
    <location>
        <begin position="86"/>
        <end position="107"/>
    </location>
</feature>
<accession>A0A5J6MTF4</accession>
<feature type="transmembrane region" description="Helical" evidence="1">
    <location>
        <begin position="28"/>
        <end position="50"/>
    </location>
</feature>
<gene>
    <name evidence="2" type="ORF">FRZ61_08420</name>
</gene>
<evidence type="ECO:0000313" key="3">
    <source>
        <dbReference type="Proteomes" id="UP000325797"/>
    </source>
</evidence>
<dbReference type="AlphaFoldDB" id="A0A5J6MTF4"/>
<proteinExistence type="predicted"/>
<evidence type="ECO:0008006" key="4">
    <source>
        <dbReference type="Google" id="ProtNLM"/>
    </source>
</evidence>
<dbReference type="KEGG" id="hadh:FRZ61_08420"/>
<keyword evidence="1" id="KW-0812">Transmembrane</keyword>
<dbReference type="OrthoDB" id="8114804at2"/>
<evidence type="ECO:0000256" key="1">
    <source>
        <dbReference type="SAM" id="Phobius"/>
    </source>
</evidence>
<dbReference type="Proteomes" id="UP000325797">
    <property type="component" value="Chromosome"/>
</dbReference>
<keyword evidence="1" id="KW-1133">Transmembrane helix</keyword>
<keyword evidence="3" id="KW-1185">Reference proteome</keyword>
<evidence type="ECO:0000313" key="2">
    <source>
        <dbReference type="EMBL" id="QEX20922.1"/>
    </source>
</evidence>
<dbReference type="EMBL" id="CP042582">
    <property type="protein sequence ID" value="QEX20922.1"/>
    <property type="molecule type" value="Genomic_DNA"/>
</dbReference>
<feature type="transmembrane region" description="Helical" evidence="1">
    <location>
        <begin position="62"/>
        <end position="80"/>
    </location>
</feature>
<protein>
    <recommendedName>
        <fullName evidence="4">EamA domain-containing protein</fullName>
    </recommendedName>
</protein>
<keyword evidence="1" id="KW-0472">Membrane</keyword>
<feature type="transmembrane region" description="Helical" evidence="1">
    <location>
        <begin position="114"/>
        <end position="133"/>
    </location>
</feature>
<feature type="transmembrane region" description="Helical" evidence="1">
    <location>
        <begin position="186"/>
        <end position="206"/>
    </location>
</feature>
<name>A0A5J6MTF4_9PROT</name>